<gene>
    <name evidence="2" type="ORF">RB624_10050</name>
</gene>
<feature type="compositionally biased region" description="Polar residues" evidence="1">
    <location>
        <begin position="180"/>
        <end position="201"/>
    </location>
</feature>
<evidence type="ECO:0000256" key="1">
    <source>
        <dbReference type="SAM" id="MobiDB-lite"/>
    </source>
</evidence>
<feature type="region of interest" description="Disordered" evidence="1">
    <location>
        <begin position="178"/>
        <end position="201"/>
    </location>
</feature>
<evidence type="ECO:0000313" key="2">
    <source>
        <dbReference type="EMBL" id="MDQ4626225.1"/>
    </source>
</evidence>
<name>A0ABU0XRT6_9BURK</name>
<dbReference type="Proteomes" id="UP001237592">
    <property type="component" value="Unassembled WGS sequence"/>
</dbReference>
<evidence type="ECO:0008006" key="4">
    <source>
        <dbReference type="Google" id="ProtNLM"/>
    </source>
</evidence>
<sequence length="261" mass="28399">MQLNTTKGRLDYRKLPFLPAKNKVLGIAIMLSSACMLSACGKSKPSASDIEPYVMAELSNCPLWSVSEVRKLDGIETEDSYQVDFSARLTLSASPEETLRGYVAHERDAAYLGCHFVIAQLMDVHIRGLPTKKYDISGAGELVKSENGWRLRGELVQLAFSRDAAEWAAVREGANRPELRSSTAVVQPQAGSDQQVNDQDTSTQVSPCVEAKMVAWEKQHSGEVEQAAAAARAAGEEYRSSAGMEELVRNEAIAAATSECK</sequence>
<organism evidence="2 3">
    <name type="scientific">Janthinobacterium lividum</name>
    <dbReference type="NCBI Taxonomy" id="29581"/>
    <lineage>
        <taxon>Bacteria</taxon>
        <taxon>Pseudomonadati</taxon>
        <taxon>Pseudomonadota</taxon>
        <taxon>Betaproteobacteria</taxon>
        <taxon>Burkholderiales</taxon>
        <taxon>Oxalobacteraceae</taxon>
        <taxon>Janthinobacterium</taxon>
    </lineage>
</organism>
<proteinExistence type="predicted"/>
<dbReference type="PROSITE" id="PS51257">
    <property type="entry name" value="PROKAR_LIPOPROTEIN"/>
    <property type="match status" value="1"/>
</dbReference>
<protein>
    <recommendedName>
        <fullName evidence="4">Lipoprotein</fullName>
    </recommendedName>
</protein>
<keyword evidence="3" id="KW-1185">Reference proteome</keyword>
<comment type="caution">
    <text evidence="2">The sequence shown here is derived from an EMBL/GenBank/DDBJ whole genome shotgun (WGS) entry which is preliminary data.</text>
</comment>
<reference evidence="2 3" key="1">
    <citation type="submission" date="2023-08" db="EMBL/GenBank/DDBJ databases">
        <title>Draft genome sequence of Janthinobacterium lividum.</title>
        <authorList>
            <person name="Chun B.H."/>
            <person name="Lee Y."/>
        </authorList>
    </citation>
    <scope>NUCLEOTIDE SEQUENCE [LARGE SCALE GENOMIC DNA]</scope>
    <source>
        <strain evidence="2 3">AMJK</strain>
    </source>
</reference>
<accession>A0ABU0XRT6</accession>
<dbReference type="RefSeq" id="WP_307779024.1">
    <property type="nucleotide sequence ID" value="NZ_JAVFKP010000002.1"/>
</dbReference>
<evidence type="ECO:0000313" key="3">
    <source>
        <dbReference type="Proteomes" id="UP001237592"/>
    </source>
</evidence>
<dbReference type="EMBL" id="JAVFKP010000002">
    <property type="protein sequence ID" value="MDQ4626225.1"/>
    <property type="molecule type" value="Genomic_DNA"/>
</dbReference>